<dbReference type="NCBIfam" id="TIGR01549">
    <property type="entry name" value="HAD-SF-IA-v1"/>
    <property type="match status" value="1"/>
</dbReference>
<dbReference type="EC" id="3.1.3.18" evidence="4"/>
<evidence type="ECO:0000313" key="5">
    <source>
        <dbReference type="EMBL" id="QOY54488.1"/>
    </source>
</evidence>
<dbReference type="InterPro" id="IPR050155">
    <property type="entry name" value="HAD-like_hydrolase_sf"/>
</dbReference>
<dbReference type="InterPro" id="IPR023198">
    <property type="entry name" value="PGP-like_dom2"/>
</dbReference>
<dbReference type="AlphaFoldDB" id="A0A7S7LZT0"/>
<organism evidence="5 6">
    <name type="scientific">Candidatus Sulfurimonas marisnigri</name>
    <dbReference type="NCBI Taxonomy" id="2740405"/>
    <lineage>
        <taxon>Bacteria</taxon>
        <taxon>Pseudomonadati</taxon>
        <taxon>Campylobacterota</taxon>
        <taxon>Epsilonproteobacteria</taxon>
        <taxon>Campylobacterales</taxon>
        <taxon>Sulfurimonadaceae</taxon>
        <taxon>Sulfurimonas</taxon>
    </lineage>
</organism>
<evidence type="ECO:0000256" key="1">
    <source>
        <dbReference type="ARBA" id="ARBA00000830"/>
    </source>
</evidence>
<dbReference type="EMBL" id="CP054493">
    <property type="protein sequence ID" value="QOY54488.1"/>
    <property type="molecule type" value="Genomic_DNA"/>
</dbReference>
<evidence type="ECO:0000256" key="3">
    <source>
        <dbReference type="ARBA" id="ARBA00006171"/>
    </source>
</evidence>
<dbReference type="InterPro" id="IPR036412">
    <property type="entry name" value="HAD-like_sf"/>
</dbReference>
<dbReference type="SFLD" id="SFLDG01129">
    <property type="entry name" value="C1.5:_HAD__Beta-PGM__Phosphata"/>
    <property type="match status" value="1"/>
</dbReference>
<dbReference type="Proteomes" id="UP000593836">
    <property type="component" value="Chromosome"/>
</dbReference>
<sequence>MIILFDLDGTLIDSTEAILETFHHSFNVHKYPNPEDEEIKALIGYPLDVMYEELGVHRDVVWDYVSTYKEYYREISTLRTELLENAREAVIKASEFAVLGIVTTKTGEYSRILMEHFELMQYFEVLIGREDVENPKPHEEPILKALEKLDTNNKEIWMIGDTKLDLISAKNAKVNSIGLLCGYGELDCLNKYTNVIFNDALEAVKYLLNRKI</sequence>
<gene>
    <name evidence="5" type="ORF">HUE87_11535</name>
</gene>
<dbReference type="PANTHER" id="PTHR43434:SF1">
    <property type="entry name" value="PHOSPHOGLYCOLATE PHOSPHATASE"/>
    <property type="match status" value="1"/>
</dbReference>
<comment type="similarity">
    <text evidence="3">Belongs to the HAD-like hydrolase superfamily. CbbY/CbbZ/Gph/YieH family.</text>
</comment>
<dbReference type="InterPro" id="IPR006439">
    <property type="entry name" value="HAD-SF_hydro_IA"/>
</dbReference>
<dbReference type="Gene3D" id="1.10.150.240">
    <property type="entry name" value="Putative phosphatase, domain 2"/>
    <property type="match status" value="1"/>
</dbReference>
<evidence type="ECO:0000313" key="6">
    <source>
        <dbReference type="Proteomes" id="UP000593836"/>
    </source>
</evidence>
<dbReference type="RefSeq" id="WP_194366533.1">
    <property type="nucleotide sequence ID" value="NZ_CP054493.1"/>
</dbReference>
<dbReference type="InterPro" id="IPR023214">
    <property type="entry name" value="HAD_sf"/>
</dbReference>
<protein>
    <recommendedName>
        <fullName evidence="4">phosphoglycolate phosphatase</fullName>
        <ecNumber evidence="4">3.1.3.18</ecNumber>
    </recommendedName>
</protein>
<dbReference type="SFLD" id="SFLDS00003">
    <property type="entry name" value="Haloacid_Dehalogenase"/>
    <property type="match status" value="1"/>
</dbReference>
<dbReference type="PANTHER" id="PTHR43434">
    <property type="entry name" value="PHOSPHOGLYCOLATE PHOSPHATASE"/>
    <property type="match status" value="1"/>
</dbReference>
<proteinExistence type="inferred from homology"/>
<accession>A0A7S7LZT0</accession>
<keyword evidence="5" id="KW-0378">Hydrolase</keyword>
<dbReference type="GO" id="GO:0008967">
    <property type="term" value="F:phosphoglycolate phosphatase activity"/>
    <property type="evidence" value="ECO:0007669"/>
    <property type="project" value="UniProtKB-EC"/>
</dbReference>
<evidence type="ECO:0000256" key="4">
    <source>
        <dbReference type="ARBA" id="ARBA00013078"/>
    </source>
</evidence>
<dbReference type="SFLD" id="SFLDG01135">
    <property type="entry name" value="C1.5.6:_HAD__Beta-PGM__Phospha"/>
    <property type="match status" value="1"/>
</dbReference>
<dbReference type="GO" id="GO:0006281">
    <property type="term" value="P:DNA repair"/>
    <property type="evidence" value="ECO:0007669"/>
    <property type="project" value="TreeGrafter"/>
</dbReference>
<reference evidence="5 6" key="1">
    <citation type="submission" date="2020-05" db="EMBL/GenBank/DDBJ databases">
        <title>Sulfurimonas marisnigri, sp. nov., and Sulfurimonas baltica, sp. nov., manganese oxide reducing chemolithoautotrophs of the class Epsilonproteobacteria isolated from the pelagic redoxclines of the Black and Baltic Seas and emended description of the genus Sulfurimonas.</title>
        <authorList>
            <person name="Henkel J.V."/>
            <person name="Laudan C."/>
            <person name="Werner J."/>
            <person name="Neu T."/>
            <person name="Plewe S."/>
            <person name="Sproer C."/>
            <person name="Bunk B."/>
            <person name="Schulz-Vogt H.N."/>
        </authorList>
    </citation>
    <scope>NUCLEOTIDE SEQUENCE [LARGE SCALE GENOMIC DNA]</scope>
    <source>
        <strain evidence="5 6">SoZ1</strain>
    </source>
</reference>
<dbReference type="GO" id="GO:0005829">
    <property type="term" value="C:cytosol"/>
    <property type="evidence" value="ECO:0007669"/>
    <property type="project" value="TreeGrafter"/>
</dbReference>
<keyword evidence="6" id="KW-1185">Reference proteome</keyword>
<evidence type="ECO:0000256" key="2">
    <source>
        <dbReference type="ARBA" id="ARBA00004818"/>
    </source>
</evidence>
<dbReference type="InterPro" id="IPR041492">
    <property type="entry name" value="HAD_2"/>
</dbReference>
<dbReference type="KEGG" id="smas:HUE87_11535"/>
<comment type="catalytic activity">
    <reaction evidence="1">
        <text>2-phosphoglycolate + H2O = glycolate + phosphate</text>
        <dbReference type="Rhea" id="RHEA:14369"/>
        <dbReference type="ChEBI" id="CHEBI:15377"/>
        <dbReference type="ChEBI" id="CHEBI:29805"/>
        <dbReference type="ChEBI" id="CHEBI:43474"/>
        <dbReference type="ChEBI" id="CHEBI:58033"/>
        <dbReference type="EC" id="3.1.3.18"/>
    </reaction>
</comment>
<name>A0A7S7LZT0_9BACT</name>
<dbReference type="SUPFAM" id="SSF56784">
    <property type="entry name" value="HAD-like"/>
    <property type="match status" value="1"/>
</dbReference>
<comment type="pathway">
    <text evidence="2">Organic acid metabolism; glycolate biosynthesis; glycolate from 2-phosphoglycolate: step 1/1.</text>
</comment>
<dbReference type="Gene3D" id="3.40.50.1000">
    <property type="entry name" value="HAD superfamily/HAD-like"/>
    <property type="match status" value="1"/>
</dbReference>
<dbReference type="Pfam" id="PF13419">
    <property type="entry name" value="HAD_2"/>
    <property type="match status" value="1"/>
</dbReference>